<reference evidence="2" key="1">
    <citation type="submission" date="2018-11" db="EMBL/GenBank/DDBJ databases">
        <authorList>
            <consortium name="Genoscope - CEA"/>
            <person name="William W."/>
        </authorList>
    </citation>
    <scope>NUCLEOTIDE SEQUENCE</scope>
</reference>
<protein>
    <recommendedName>
        <fullName evidence="3">Retrotransposon gag domain-containing protein</fullName>
    </recommendedName>
</protein>
<proteinExistence type="predicted"/>
<evidence type="ECO:0008006" key="3">
    <source>
        <dbReference type="Google" id="ProtNLM"/>
    </source>
</evidence>
<name>A0A3P6EFA2_BRAOL</name>
<dbReference type="AlphaFoldDB" id="A0A3P6EFA2"/>
<gene>
    <name evidence="2" type="ORF">BOLC7T43890H</name>
</gene>
<accession>A0A3P6EFA2</accession>
<dbReference type="EMBL" id="LR031876">
    <property type="protein sequence ID" value="VDD38330.1"/>
    <property type="molecule type" value="Genomic_DNA"/>
</dbReference>
<feature type="region of interest" description="Disordered" evidence="1">
    <location>
        <begin position="49"/>
        <end position="103"/>
    </location>
</feature>
<organism evidence="2">
    <name type="scientific">Brassica oleracea</name>
    <name type="common">Wild cabbage</name>
    <dbReference type="NCBI Taxonomy" id="3712"/>
    <lineage>
        <taxon>Eukaryota</taxon>
        <taxon>Viridiplantae</taxon>
        <taxon>Streptophyta</taxon>
        <taxon>Embryophyta</taxon>
        <taxon>Tracheophyta</taxon>
        <taxon>Spermatophyta</taxon>
        <taxon>Magnoliopsida</taxon>
        <taxon>eudicotyledons</taxon>
        <taxon>Gunneridae</taxon>
        <taxon>Pentapetalae</taxon>
        <taxon>rosids</taxon>
        <taxon>malvids</taxon>
        <taxon>Brassicales</taxon>
        <taxon>Brassicaceae</taxon>
        <taxon>Brassiceae</taxon>
        <taxon>Brassica</taxon>
    </lineage>
</organism>
<evidence type="ECO:0000313" key="2">
    <source>
        <dbReference type="EMBL" id="VDD38330.1"/>
    </source>
</evidence>
<sequence>MPPRKQTPEEQQEELRNTLETFTAGLHDTLTHAVETALATVLQRQQIAPVQAAHRRQGNMGQQPREEDTSDDELAENLFANPQNLRNQDHVAAPADHQLNRREIQAEDRRWDSGFKVEIPEFSGNLSTEEFLDWLSSIEEILEFKRIPVNQCVPLIASRFKNRARHGGNR</sequence>
<evidence type="ECO:0000256" key="1">
    <source>
        <dbReference type="SAM" id="MobiDB-lite"/>
    </source>
</evidence>